<evidence type="ECO:0000259" key="1">
    <source>
        <dbReference type="Pfam" id="PF01261"/>
    </source>
</evidence>
<dbReference type="Pfam" id="PF01261">
    <property type="entry name" value="AP_endonuc_2"/>
    <property type="match status" value="1"/>
</dbReference>
<evidence type="ECO:0000313" key="3">
    <source>
        <dbReference type="Proteomes" id="UP001160390"/>
    </source>
</evidence>
<reference evidence="2" key="1">
    <citation type="submission" date="2023-01" db="EMBL/GenBank/DDBJ databases">
        <authorList>
            <person name="Piombo E."/>
        </authorList>
    </citation>
    <scope>NUCLEOTIDE SEQUENCE</scope>
</reference>
<dbReference type="InterPro" id="IPR050312">
    <property type="entry name" value="IolE/XylAMocC-like"/>
</dbReference>
<dbReference type="AlphaFoldDB" id="A0AA35LUE6"/>
<organism evidence="2 3">
    <name type="scientific">Clonostachys chloroleuca</name>
    <dbReference type="NCBI Taxonomy" id="1926264"/>
    <lineage>
        <taxon>Eukaryota</taxon>
        <taxon>Fungi</taxon>
        <taxon>Dikarya</taxon>
        <taxon>Ascomycota</taxon>
        <taxon>Pezizomycotina</taxon>
        <taxon>Sordariomycetes</taxon>
        <taxon>Hypocreomycetidae</taxon>
        <taxon>Hypocreales</taxon>
        <taxon>Bionectriaceae</taxon>
        <taxon>Clonostachys</taxon>
    </lineage>
</organism>
<proteinExistence type="predicted"/>
<protein>
    <recommendedName>
        <fullName evidence="1">Xylose isomerase-like TIM barrel domain-containing protein</fullName>
    </recommendedName>
</protein>
<dbReference type="PANTHER" id="PTHR12110">
    <property type="entry name" value="HYDROXYPYRUVATE ISOMERASE"/>
    <property type="match status" value="1"/>
</dbReference>
<dbReference type="InterPro" id="IPR013022">
    <property type="entry name" value="Xyl_isomerase-like_TIM-brl"/>
</dbReference>
<comment type="caution">
    <text evidence="2">The sequence shown here is derived from an EMBL/GenBank/DDBJ whole genome shotgun (WGS) entry which is preliminary data.</text>
</comment>
<dbReference type="Proteomes" id="UP001160390">
    <property type="component" value="Unassembled WGS sequence"/>
</dbReference>
<dbReference type="Gene3D" id="3.20.20.150">
    <property type="entry name" value="Divalent-metal-dependent TIM barrel enzymes"/>
    <property type="match status" value="1"/>
</dbReference>
<name>A0AA35LUE6_9HYPO</name>
<dbReference type="EMBL" id="CABFNP030000658">
    <property type="protein sequence ID" value="CAI6076084.1"/>
    <property type="molecule type" value="Genomic_DNA"/>
</dbReference>
<feature type="domain" description="Xylose isomerase-like TIM barrel" evidence="1">
    <location>
        <begin position="3"/>
        <end position="85"/>
    </location>
</feature>
<keyword evidence="3" id="KW-1185">Reference proteome</keyword>
<dbReference type="InterPro" id="IPR036237">
    <property type="entry name" value="Xyl_isomerase-like_sf"/>
</dbReference>
<sequence>MTALGTDMLQVGSTDSPDITPDVDQLAGDLGELADLLVERGYRLAYENWCWATHAPTWKDVWDIVQRANRDNIGLCLDTFQTAAANGVTR</sequence>
<dbReference type="SUPFAM" id="SSF51658">
    <property type="entry name" value="Xylose isomerase-like"/>
    <property type="match status" value="1"/>
</dbReference>
<evidence type="ECO:0000313" key="2">
    <source>
        <dbReference type="EMBL" id="CAI6076084.1"/>
    </source>
</evidence>
<dbReference type="PANTHER" id="PTHR12110:SF56">
    <property type="entry name" value="DEHYDRATASE, PUTATIVE (AFU_ORTHOLOGUE AFUA_6G08740)-RELATED"/>
    <property type="match status" value="1"/>
</dbReference>
<accession>A0AA35LUE6</accession>
<feature type="non-terminal residue" evidence="2">
    <location>
        <position position="90"/>
    </location>
</feature>
<gene>
    <name evidence="2" type="ORF">CCHLO57077_00018817</name>
</gene>